<comment type="caution">
    <text evidence="1">The sequence shown here is derived from an EMBL/GenBank/DDBJ whole genome shotgun (WGS) entry which is preliminary data.</text>
</comment>
<feature type="non-terminal residue" evidence="1">
    <location>
        <position position="1"/>
    </location>
</feature>
<dbReference type="Proteomes" id="UP000663824">
    <property type="component" value="Unassembled WGS sequence"/>
</dbReference>
<dbReference type="AlphaFoldDB" id="A0A814PIJ6"/>
<organism evidence="1 3">
    <name type="scientific">Rotaria magnacalcarata</name>
    <dbReference type="NCBI Taxonomy" id="392030"/>
    <lineage>
        <taxon>Eukaryota</taxon>
        <taxon>Metazoa</taxon>
        <taxon>Spiralia</taxon>
        <taxon>Gnathifera</taxon>
        <taxon>Rotifera</taxon>
        <taxon>Eurotatoria</taxon>
        <taxon>Bdelloidea</taxon>
        <taxon>Philodinida</taxon>
        <taxon>Philodinidae</taxon>
        <taxon>Rotaria</taxon>
    </lineage>
</organism>
<name>A0A814PIJ6_9BILA</name>
<dbReference type="EMBL" id="CAJNOV010002521">
    <property type="protein sequence ID" value="CAF1105975.1"/>
    <property type="molecule type" value="Genomic_DNA"/>
</dbReference>
<sequence length="46" mass="5336">LRAELREKKIIPNLVVVSCVIIVTIKDEMRLMLFGRLDEQRAAARQ</sequence>
<dbReference type="Proteomes" id="UP000663855">
    <property type="component" value="Unassembled WGS sequence"/>
</dbReference>
<proteinExistence type="predicted"/>
<evidence type="ECO:0000313" key="3">
    <source>
        <dbReference type="Proteomes" id="UP000663855"/>
    </source>
</evidence>
<evidence type="ECO:0000313" key="1">
    <source>
        <dbReference type="EMBL" id="CAF1105975.1"/>
    </source>
</evidence>
<accession>A0A814PIJ6</accession>
<reference evidence="1" key="1">
    <citation type="submission" date="2021-02" db="EMBL/GenBank/DDBJ databases">
        <authorList>
            <person name="Nowell W R."/>
        </authorList>
    </citation>
    <scope>NUCLEOTIDE SEQUENCE</scope>
</reference>
<evidence type="ECO:0000313" key="2">
    <source>
        <dbReference type="EMBL" id="CAF2028722.1"/>
    </source>
</evidence>
<gene>
    <name evidence="1" type="ORF">CJN711_LOCUS7388</name>
    <name evidence="2" type="ORF">MBJ925_LOCUS9727</name>
</gene>
<dbReference type="EMBL" id="CAJNRE010003781">
    <property type="protein sequence ID" value="CAF2028722.1"/>
    <property type="molecule type" value="Genomic_DNA"/>
</dbReference>
<protein>
    <submittedName>
        <fullName evidence="1">Uncharacterized protein</fullName>
    </submittedName>
</protein>